<dbReference type="Proteomes" id="UP000677537">
    <property type="component" value="Unassembled WGS sequence"/>
</dbReference>
<dbReference type="PANTHER" id="PTHR30348">
    <property type="entry name" value="UNCHARACTERIZED PROTEIN YECE"/>
    <property type="match status" value="1"/>
</dbReference>
<dbReference type="EMBL" id="JAGIZA010000047">
    <property type="protein sequence ID" value="MBP0496547.1"/>
    <property type="molecule type" value="Genomic_DNA"/>
</dbReference>
<evidence type="ECO:0000313" key="2">
    <source>
        <dbReference type="Proteomes" id="UP000677537"/>
    </source>
</evidence>
<dbReference type="SUPFAM" id="SSF117396">
    <property type="entry name" value="TM1631-like"/>
    <property type="match status" value="1"/>
</dbReference>
<dbReference type="AlphaFoldDB" id="A0A940N4J6"/>
<organism evidence="1 2">
    <name type="scientific">Roseomonas indoligenes</name>
    <dbReference type="NCBI Taxonomy" id="2820811"/>
    <lineage>
        <taxon>Bacteria</taxon>
        <taxon>Pseudomonadati</taxon>
        <taxon>Pseudomonadota</taxon>
        <taxon>Alphaproteobacteria</taxon>
        <taxon>Acetobacterales</taxon>
        <taxon>Roseomonadaceae</taxon>
        <taxon>Roseomonas</taxon>
    </lineage>
</organism>
<reference evidence="1" key="1">
    <citation type="submission" date="2021-03" db="EMBL/GenBank/DDBJ databases">
        <authorList>
            <person name="So Y."/>
        </authorList>
    </citation>
    <scope>NUCLEOTIDE SEQUENCE</scope>
    <source>
        <strain evidence="1">SG15</strain>
    </source>
</reference>
<name>A0A940N4J6_9PROT</name>
<sequence length="82" mass="9301">MVSGVQIGTAGWSIPKQHAGEFDADGSHLERYARRLPAVEINSSFYRPHRPATYERWAASTPESFRFSAKVPRTITHDCRLK</sequence>
<feature type="non-terminal residue" evidence="1">
    <location>
        <position position="82"/>
    </location>
</feature>
<accession>A0A940N4J6</accession>
<dbReference type="InterPro" id="IPR036520">
    <property type="entry name" value="UPF0759_sf"/>
</dbReference>
<proteinExistence type="predicted"/>
<dbReference type="Gene3D" id="3.20.20.410">
    <property type="entry name" value="Protein of unknown function UPF0759"/>
    <property type="match status" value="1"/>
</dbReference>
<comment type="caution">
    <text evidence="1">The sequence shown here is derived from an EMBL/GenBank/DDBJ whole genome shotgun (WGS) entry which is preliminary data.</text>
</comment>
<keyword evidence="2" id="KW-1185">Reference proteome</keyword>
<protein>
    <submittedName>
        <fullName evidence="1">DUF72 domain-containing protein</fullName>
    </submittedName>
</protein>
<dbReference type="InterPro" id="IPR002763">
    <property type="entry name" value="DUF72"/>
</dbReference>
<dbReference type="Pfam" id="PF01904">
    <property type="entry name" value="DUF72"/>
    <property type="match status" value="1"/>
</dbReference>
<evidence type="ECO:0000313" key="1">
    <source>
        <dbReference type="EMBL" id="MBP0496547.1"/>
    </source>
</evidence>
<gene>
    <name evidence="1" type="ORF">J5Y10_27460</name>
</gene>
<dbReference type="PANTHER" id="PTHR30348:SF14">
    <property type="entry name" value="BLR8050 PROTEIN"/>
    <property type="match status" value="1"/>
</dbReference>